<evidence type="ECO:0000313" key="1">
    <source>
        <dbReference type="EMBL" id="KAJ5191776.1"/>
    </source>
</evidence>
<proteinExistence type="predicted"/>
<keyword evidence="2" id="KW-1185">Reference proteome</keyword>
<reference evidence="1" key="1">
    <citation type="submission" date="2022-12" db="EMBL/GenBank/DDBJ databases">
        <authorList>
            <person name="Petersen C."/>
        </authorList>
    </citation>
    <scope>NUCLEOTIDE SEQUENCE</scope>
    <source>
        <strain evidence="1">IBT 15544</strain>
    </source>
</reference>
<dbReference type="OrthoDB" id="4364812at2759"/>
<dbReference type="RefSeq" id="XP_058304716.1">
    <property type="nucleotide sequence ID" value="XM_058457817.1"/>
</dbReference>
<accession>A0A9W9JCF6</accession>
<dbReference type="AlphaFoldDB" id="A0A9W9JCF6"/>
<organism evidence="1 2">
    <name type="scientific">Penicillium cinerascens</name>
    <dbReference type="NCBI Taxonomy" id="70096"/>
    <lineage>
        <taxon>Eukaryota</taxon>
        <taxon>Fungi</taxon>
        <taxon>Dikarya</taxon>
        <taxon>Ascomycota</taxon>
        <taxon>Pezizomycotina</taxon>
        <taxon>Eurotiomycetes</taxon>
        <taxon>Eurotiomycetidae</taxon>
        <taxon>Eurotiales</taxon>
        <taxon>Aspergillaceae</taxon>
        <taxon>Penicillium</taxon>
    </lineage>
</organism>
<evidence type="ECO:0000313" key="2">
    <source>
        <dbReference type="Proteomes" id="UP001150904"/>
    </source>
</evidence>
<name>A0A9W9JCF6_9EURO</name>
<comment type="caution">
    <text evidence="1">The sequence shown here is derived from an EMBL/GenBank/DDBJ whole genome shotgun (WGS) entry which is preliminary data.</text>
</comment>
<dbReference type="Proteomes" id="UP001150904">
    <property type="component" value="Unassembled WGS sequence"/>
</dbReference>
<dbReference type="EMBL" id="JAPQKR010000016">
    <property type="protein sequence ID" value="KAJ5191776.1"/>
    <property type="molecule type" value="Genomic_DNA"/>
</dbReference>
<gene>
    <name evidence="1" type="ORF">N7498_010761</name>
</gene>
<protein>
    <submittedName>
        <fullName evidence="1">Uncharacterized protein</fullName>
    </submittedName>
</protein>
<dbReference type="GeneID" id="83185118"/>
<reference evidence="1" key="2">
    <citation type="journal article" date="2023" name="IMA Fungus">
        <title>Comparative genomic study of the Penicillium genus elucidates a diverse pangenome and 15 lateral gene transfer events.</title>
        <authorList>
            <person name="Petersen C."/>
            <person name="Sorensen T."/>
            <person name="Nielsen M.R."/>
            <person name="Sondergaard T.E."/>
            <person name="Sorensen J.L."/>
            <person name="Fitzpatrick D.A."/>
            <person name="Frisvad J.C."/>
            <person name="Nielsen K.L."/>
        </authorList>
    </citation>
    <scope>NUCLEOTIDE SEQUENCE</scope>
    <source>
        <strain evidence="1">IBT 15544</strain>
    </source>
</reference>
<sequence>MSEDKLDEGAGYGAFPFDYYIADYQSRADLKVTDLANGLPSDLTNDQIKVLSIHQSNYERNICANLDTGIQKIWLRTCYDEDLNEKYENMRADGEDETTLFRCLDDSNRYAFDDGSLDHWRQVLVRVPGITDFRGVGYDGDVLTYHSGKNDEEMRAQCEEIEDEESRGLALTELEFQVVVYLLDREAIETGLTKMLWLDEHGNSAWENRVEPSSLNSLSGAFMNGIRLDEITGGNSGRGSLISR</sequence>